<dbReference type="EMBL" id="JAAXLS010000001">
    <property type="protein sequence ID" value="NKQ51813.1"/>
    <property type="molecule type" value="Genomic_DNA"/>
</dbReference>
<dbReference type="InterPro" id="IPR014729">
    <property type="entry name" value="Rossmann-like_a/b/a_fold"/>
</dbReference>
<evidence type="ECO:0000256" key="3">
    <source>
        <dbReference type="ARBA" id="ARBA00022840"/>
    </source>
</evidence>
<evidence type="ECO:0000256" key="1">
    <source>
        <dbReference type="ARBA" id="ARBA00008791"/>
    </source>
</evidence>
<dbReference type="SUPFAM" id="SSF52402">
    <property type="entry name" value="Adenine nucleotide alpha hydrolases-like"/>
    <property type="match status" value="2"/>
</dbReference>
<organism evidence="5 6">
    <name type="scientific">Amycolatopsis acididurans</name>
    <dbReference type="NCBI Taxonomy" id="2724524"/>
    <lineage>
        <taxon>Bacteria</taxon>
        <taxon>Bacillati</taxon>
        <taxon>Actinomycetota</taxon>
        <taxon>Actinomycetes</taxon>
        <taxon>Pseudonocardiales</taxon>
        <taxon>Pseudonocardiaceae</taxon>
        <taxon>Amycolatopsis</taxon>
    </lineage>
</organism>
<proteinExistence type="inferred from homology"/>
<comment type="caution">
    <text evidence="5">The sequence shown here is derived from an EMBL/GenBank/DDBJ whole genome shotgun (WGS) entry which is preliminary data.</text>
</comment>
<evidence type="ECO:0000313" key="5">
    <source>
        <dbReference type="EMBL" id="NKQ51813.1"/>
    </source>
</evidence>
<keyword evidence="2" id="KW-0547">Nucleotide-binding</keyword>
<dbReference type="PANTHER" id="PTHR46268">
    <property type="entry name" value="STRESS RESPONSE PROTEIN NHAX"/>
    <property type="match status" value="1"/>
</dbReference>
<dbReference type="InterPro" id="IPR006015">
    <property type="entry name" value="Universal_stress_UspA"/>
</dbReference>
<dbReference type="Pfam" id="PF00582">
    <property type="entry name" value="Usp"/>
    <property type="match status" value="2"/>
</dbReference>
<name>A0ABX1IWE4_9PSEU</name>
<sequence>MPANNQGPIVVGIDGSDNALHAARWAAAEAAQRHRELRLVHAMDDVSLSYPRPLPLSDDMSGILRMRGQRLLRTARDAVRDVDPTLTTHLELSHRGAAPTLIEESETAGLLVLGTWGLRPTGRMLAGSISIALAAHAKCPVALIRGHVAEDEPPTEGPVVLGVDAGPSSEEAIAFAFEEASWRGVPLVAVHAWDDRFLAAVFEETRHELHWPAVEDHERELLAQRLAGWQEKYPDVRVDRVVRRGRAAEQLLDLADHAQLIVVGSRGRGGFSGLLLGSTSQAIMSYALCPVLVARHHGGE</sequence>
<comment type="similarity">
    <text evidence="1">Belongs to the universal stress protein A family.</text>
</comment>
<reference evidence="5 6" key="1">
    <citation type="submission" date="2020-04" db="EMBL/GenBank/DDBJ databases">
        <title>Novel species.</title>
        <authorList>
            <person name="Teo W.F.A."/>
            <person name="Lipun K."/>
            <person name="Srisuk N."/>
            <person name="Duangmal K."/>
        </authorList>
    </citation>
    <scope>NUCLEOTIDE SEQUENCE [LARGE SCALE GENOMIC DNA]</scope>
    <source>
        <strain evidence="5 6">K13G38</strain>
    </source>
</reference>
<dbReference type="InterPro" id="IPR006016">
    <property type="entry name" value="UspA"/>
</dbReference>
<dbReference type="RefSeq" id="WP_168510995.1">
    <property type="nucleotide sequence ID" value="NZ_JAAXLS010000001.1"/>
</dbReference>
<keyword evidence="3" id="KW-0067">ATP-binding</keyword>
<evidence type="ECO:0000259" key="4">
    <source>
        <dbReference type="Pfam" id="PF00582"/>
    </source>
</evidence>
<evidence type="ECO:0000313" key="6">
    <source>
        <dbReference type="Proteomes" id="UP000715441"/>
    </source>
</evidence>
<dbReference type="Gene3D" id="3.40.50.620">
    <property type="entry name" value="HUPs"/>
    <property type="match status" value="2"/>
</dbReference>
<accession>A0ABX1IWE4</accession>
<protein>
    <submittedName>
        <fullName evidence="5">Universal stress protein</fullName>
    </submittedName>
</protein>
<gene>
    <name evidence="5" type="ORF">HFP15_02835</name>
</gene>
<dbReference type="PANTHER" id="PTHR46268:SF27">
    <property type="entry name" value="UNIVERSAL STRESS PROTEIN RV2623"/>
    <property type="match status" value="1"/>
</dbReference>
<keyword evidence="6" id="KW-1185">Reference proteome</keyword>
<feature type="domain" description="UspA" evidence="4">
    <location>
        <begin position="8"/>
        <end position="145"/>
    </location>
</feature>
<dbReference type="Proteomes" id="UP000715441">
    <property type="component" value="Unassembled WGS sequence"/>
</dbReference>
<dbReference type="PRINTS" id="PR01438">
    <property type="entry name" value="UNVRSLSTRESS"/>
</dbReference>
<evidence type="ECO:0000256" key="2">
    <source>
        <dbReference type="ARBA" id="ARBA00022741"/>
    </source>
</evidence>
<feature type="domain" description="UspA" evidence="4">
    <location>
        <begin position="159"/>
        <end position="295"/>
    </location>
</feature>